<dbReference type="GeneID" id="125178606"/>
<accession>A0A979FNW6</accession>
<feature type="domain" description="DUF7045" evidence="2">
    <location>
        <begin position="17"/>
        <end position="63"/>
    </location>
</feature>
<reference evidence="4" key="1">
    <citation type="submission" date="2025-08" db="UniProtKB">
        <authorList>
            <consortium name="RefSeq"/>
        </authorList>
    </citation>
    <scope>IDENTIFICATION</scope>
    <source>
        <tissue evidence="4">Whole organism</tissue>
    </source>
</reference>
<dbReference type="RefSeq" id="XP_047738759.1">
    <property type="nucleotide sequence ID" value="XM_047882803.1"/>
</dbReference>
<protein>
    <submittedName>
        <fullName evidence="4">Mucin-1-like</fullName>
    </submittedName>
</protein>
<name>A0A979FNW6_HYAAZ</name>
<evidence type="ECO:0000259" key="2">
    <source>
        <dbReference type="Pfam" id="PF23073"/>
    </source>
</evidence>
<feature type="compositionally biased region" description="Polar residues" evidence="1">
    <location>
        <begin position="649"/>
        <end position="666"/>
    </location>
</feature>
<feature type="region of interest" description="Disordered" evidence="1">
    <location>
        <begin position="169"/>
        <end position="191"/>
    </location>
</feature>
<dbReference type="Proteomes" id="UP000694843">
    <property type="component" value="Unplaced"/>
</dbReference>
<feature type="compositionally biased region" description="Polar residues" evidence="1">
    <location>
        <begin position="480"/>
        <end position="502"/>
    </location>
</feature>
<feature type="region of interest" description="Disordered" evidence="1">
    <location>
        <begin position="240"/>
        <end position="341"/>
    </location>
</feature>
<gene>
    <name evidence="4" type="primary">LOC125178606</name>
</gene>
<feature type="compositionally biased region" description="Polar residues" evidence="1">
    <location>
        <begin position="453"/>
        <end position="467"/>
    </location>
</feature>
<feature type="compositionally biased region" description="Polar residues" evidence="1">
    <location>
        <begin position="625"/>
        <end position="639"/>
    </location>
</feature>
<sequence length="718" mass="78505">MVDCSVWKSELEAPTRCPLLGRFRGALPDAPGYCATLTSDCRTPDVMTYVVTQCVNTSLAYEHPIPALTGDLNTPPRPLDSIPPPLPPEIQVSYLPVSNSSRFSSRTPTEIVVSSSGGQGSHIVRLPPPEMTSTVNLHSGSSSPKKGSIPGTISLLPSDNRVSILGGAVQSNAPSSRAQEISVSSNYPSEDRRGVIGAHLTIGEPQTVRVKRSDVTAPPRVSRAKTTVISFRWDARPTTRRTDFLGETTTERLDNRPQRTGSGRSHPPSLPPIVDARQNLPSPPREEQFSASIDPGSRRPYSWPTNNRGDADSSFMNPSRRPVTHSITEPPFAADDGGSSRAAWITEVDDERGERFNVVVSRGDSFPGSTSSADENPLPRNYPPLNHGVGRHRHTVHRHGSTAPFSFNSRVPEAFPPAHDVDPSLGGRPSPHLNDRRLPALHDTLDLPRTVDLPSSSNRKPPSSFNFDIQDRRTIHRPNKQTSNTQRFQTTTPSVSNQQRGSNLGVRRFQSSNDGHQHLLPTKPPLRVDLNTERDYRCIGEWREDDHVYALTYRPDTHTHECFVGTETRDGHVYVKEAGGVAGACARGVRPDVMGMLLVRKGSQQQPKTGSQQEPKTGSQRKPKTGSQQEPKTGSQQEMKTGPQYEPKTGSQQEPKTGSQQEPKTGSQKEPKTGSQQEQKTGSQQEPKTGSQQEPNTGSQQGPNTGSQQEPKTGSQRN</sequence>
<feature type="region of interest" description="Disordered" evidence="1">
    <location>
        <begin position="601"/>
        <end position="718"/>
    </location>
</feature>
<feature type="compositionally biased region" description="Basic and acidic residues" evidence="1">
    <location>
        <begin position="240"/>
        <end position="257"/>
    </location>
</feature>
<dbReference type="KEGG" id="hazt:125178606"/>
<proteinExistence type="predicted"/>
<organism evidence="3 4">
    <name type="scientific">Hyalella azteca</name>
    <name type="common">Amphipod</name>
    <dbReference type="NCBI Taxonomy" id="294128"/>
    <lineage>
        <taxon>Eukaryota</taxon>
        <taxon>Metazoa</taxon>
        <taxon>Ecdysozoa</taxon>
        <taxon>Arthropoda</taxon>
        <taxon>Crustacea</taxon>
        <taxon>Multicrustacea</taxon>
        <taxon>Malacostraca</taxon>
        <taxon>Eumalacostraca</taxon>
        <taxon>Peracarida</taxon>
        <taxon>Amphipoda</taxon>
        <taxon>Senticaudata</taxon>
        <taxon>Talitrida</taxon>
        <taxon>Talitroidea</taxon>
        <taxon>Hyalellidae</taxon>
        <taxon>Hyalella</taxon>
    </lineage>
</organism>
<feature type="region of interest" description="Disordered" evidence="1">
    <location>
        <begin position="407"/>
        <end position="524"/>
    </location>
</feature>
<dbReference type="Pfam" id="PF23073">
    <property type="entry name" value="DUF7045"/>
    <property type="match status" value="2"/>
</dbReference>
<feature type="compositionally biased region" description="Basic and acidic residues" evidence="1">
    <location>
        <begin position="433"/>
        <end position="446"/>
    </location>
</feature>
<dbReference type="OrthoDB" id="6382979at2759"/>
<feature type="compositionally biased region" description="Polar residues" evidence="1">
    <location>
        <begin position="673"/>
        <end position="718"/>
    </location>
</feature>
<feature type="compositionally biased region" description="Polar residues" evidence="1">
    <location>
        <begin position="169"/>
        <end position="188"/>
    </location>
</feature>
<evidence type="ECO:0000256" key="1">
    <source>
        <dbReference type="SAM" id="MobiDB-lite"/>
    </source>
</evidence>
<feature type="region of interest" description="Disordered" evidence="1">
    <location>
        <begin position="361"/>
        <end position="381"/>
    </location>
</feature>
<feature type="compositionally biased region" description="Polar residues" evidence="1">
    <location>
        <begin position="602"/>
        <end position="618"/>
    </location>
</feature>
<feature type="domain" description="DUF7045" evidence="2">
    <location>
        <begin position="533"/>
        <end position="588"/>
    </location>
</feature>
<evidence type="ECO:0000313" key="4">
    <source>
        <dbReference type="RefSeq" id="XP_047738759.1"/>
    </source>
</evidence>
<keyword evidence="3" id="KW-1185">Reference proteome</keyword>
<dbReference type="AlphaFoldDB" id="A0A979FNW6"/>
<dbReference type="InterPro" id="IPR055473">
    <property type="entry name" value="DUF7045"/>
</dbReference>
<evidence type="ECO:0000313" key="3">
    <source>
        <dbReference type="Proteomes" id="UP000694843"/>
    </source>
</evidence>